<feature type="transmembrane region" description="Helical" evidence="1">
    <location>
        <begin position="43"/>
        <end position="61"/>
    </location>
</feature>
<evidence type="ECO:0000313" key="3">
    <source>
        <dbReference type="Proteomes" id="UP000334019"/>
    </source>
</evidence>
<keyword evidence="3" id="KW-1185">Reference proteome</keyword>
<evidence type="ECO:0000313" key="2">
    <source>
        <dbReference type="EMBL" id="QGG96561.1"/>
    </source>
</evidence>
<reference evidence="2 3" key="1">
    <citation type="submission" date="2019-11" db="EMBL/GenBank/DDBJ databases">
        <authorList>
            <person name="He Y."/>
        </authorList>
    </citation>
    <scope>NUCLEOTIDE SEQUENCE [LARGE SCALE GENOMIC DNA]</scope>
    <source>
        <strain evidence="2 3">SCSIO 58843</strain>
    </source>
</reference>
<keyword evidence="1" id="KW-0812">Transmembrane</keyword>
<sequence>MAAEDDPTEIRRLLRSTGAPASPGPDMGAIRAGIRRRRRTRHGVMGAAVLLVVAGIAAATLPGGDEPTRVEVIEQPEVTDPPDDDDLGAIGPLAAEGIAVQVEGAVELRGLDGELLRRVDGYELATTDRSDGLTSTVTNVVPLRAADGALVWLDPASGLVTEVRPDGGAPLWDGVQVGVDPERGLRAVGGATDAWYDADEWRLSSDHRVVTVPGQGIYDSASGSLTTYMPGCWVAARVDGTDAVVCESDGATTITLMEGGAGMAISLPVGTDGQPRRATAAWIVGNQLLVRAEQESCFIADAMVVRDGEVAPLLGPNPAANPSSAPIGVAADGRAIVHLNAAACDASSDEPGVYLVDLDSGDRELVWSGAAQLWEVRAWTSLPLAAEEAPPEPADPEVAVPVHLDDLETVTPESIGRDLLVFGDAGIDRIVAGEWRRVWDGPVERAFDDGTGGVVFQEASDDEAIWHLADGATPRGLVGPEEHPELWSVAGGEAWITTGDTMSLDPDETEPQVLVAIGLETGALHTIGQSGGYDSGLDGVAHLPEGRTLFSTCHMQCQIRPGLDAEDWVAAGWLGGLDGSTDGWAYVHFTEWTGSGSPSRPVLTVHDLADEVVAEVPLPEEIGWQTFVDLSEDGSAALVWAQDWQTGTVTGPVLVEGLDTDAPTVRRVDAGGQAVRFSGGE</sequence>
<name>A0A5Q2RPQ6_9ACTN</name>
<gene>
    <name evidence="2" type="ORF">GH723_16445</name>
</gene>
<proteinExistence type="predicted"/>
<organism evidence="2 3">
    <name type="scientific">Actinomarinicola tropica</name>
    <dbReference type="NCBI Taxonomy" id="2789776"/>
    <lineage>
        <taxon>Bacteria</taxon>
        <taxon>Bacillati</taxon>
        <taxon>Actinomycetota</taxon>
        <taxon>Acidimicrobiia</taxon>
        <taxon>Acidimicrobiales</taxon>
        <taxon>Iamiaceae</taxon>
        <taxon>Actinomarinicola</taxon>
    </lineage>
</organism>
<accession>A0A5Q2RPQ6</accession>
<protein>
    <submittedName>
        <fullName evidence="2">Uncharacterized protein</fullName>
    </submittedName>
</protein>
<keyword evidence="1" id="KW-0472">Membrane</keyword>
<keyword evidence="1" id="KW-1133">Transmembrane helix</keyword>
<evidence type="ECO:0000256" key="1">
    <source>
        <dbReference type="SAM" id="Phobius"/>
    </source>
</evidence>
<dbReference type="RefSeq" id="WP_153760665.1">
    <property type="nucleotide sequence ID" value="NZ_CP045851.1"/>
</dbReference>
<dbReference type="KEGG" id="atq:GH723_16445"/>
<dbReference type="EMBL" id="CP045851">
    <property type="protein sequence ID" value="QGG96561.1"/>
    <property type="molecule type" value="Genomic_DNA"/>
</dbReference>
<dbReference type="Proteomes" id="UP000334019">
    <property type="component" value="Chromosome"/>
</dbReference>
<dbReference type="AlphaFoldDB" id="A0A5Q2RPQ6"/>